<organism evidence="2">
    <name type="scientific">marine sediment metagenome</name>
    <dbReference type="NCBI Taxonomy" id="412755"/>
    <lineage>
        <taxon>unclassified sequences</taxon>
        <taxon>metagenomes</taxon>
        <taxon>ecological metagenomes</taxon>
    </lineage>
</organism>
<feature type="domain" description="4Fe-4S ferredoxin-type" evidence="1">
    <location>
        <begin position="75"/>
        <end position="105"/>
    </location>
</feature>
<feature type="non-terminal residue" evidence="2">
    <location>
        <position position="176"/>
    </location>
</feature>
<evidence type="ECO:0000313" key="2">
    <source>
        <dbReference type="EMBL" id="GAF93208.1"/>
    </source>
</evidence>
<dbReference type="EMBL" id="BARS01013080">
    <property type="protein sequence ID" value="GAF93208.1"/>
    <property type="molecule type" value="Genomic_DNA"/>
</dbReference>
<dbReference type="Pfam" id="PF00037">
    <property type="entry name" value="Fer4"/>
    <property type="match status" value="1"/>
</dbReference>
<dbReference type="InterPro" id="IPR017896">
    <property type="entry name" value="4Fe4S_Fe-S-bd"/>
</dbReference>
<dbReference type="AlphaFoldDB" id="X0TI46"/>
<dbReference type="PROSITE" id="PS51379">
    <property type="entry name" value="4FE4S_FER_2"/>
    <property type="match status" value="1"/>
</dbReference>
<reference evidence="2" key="1">
    <citation type="journal article" date="2014" name="Front. Microbiol.">
        <title>High frequency of phylogenetically diverse reductive dehalogenase-homologous genes in deep subseafloor sedimentary metagenomes.</title>
        <authorList>
            <person name="Kawai M."/>
            <person name="Futagami T."/>
            <person name="Toyoda A."/>
            <person name="Takaki Y."/>
            <person name="Nishi S."/>
            <person name="Hori S."/>
            <person name="Arai W."/>
            <person name="Tsubouchi T."/>
            <person name="Morono Y."/>
            <person name="Uchiyama I."/>
            <person name="Ito T."/>
            <person name="Fujiyama A."/>
            <person name="Inagaki F."/>
            <person name="Takami H."/>
        </authorList>
    </citation>
    <scope>NUCLEOTIDE SEQUENCE</scope>
    <source>
        <strain evidence="2">Expedition CK06-06</strain>
    </source>
</reference>
<dbReference type="Gene3D" id="3.30.70.20">
    <property type="match status" value="1"/>
</dbReference>
<evidence type="ECO:0000259" key="1">
    <source>
        <dbReference type="PROSITE" id="PS51379"/>
    </source>
</evidence>
<comment type="caution">
    <text evidence="2">The sequence shown here is derived from an EMBL/GenBank/DDBJ whole genome shotgun (WGS) entry which is preliminary data.</text>
</comment>
<dbReference type="SUPFAM" id="SSF54862">
    <property type="entry name" value="4Fe-4S ferredoxins"/>
    <property type="match status" value="1"/>
</dbReference>
<dbReference type="InterPro" id="IPR017900">
    <property type="entry name" value="4Fe4S_Fe_S_CS"/>
</dbReference>
<feature type="non-terminal residue" evidence="2">
    <location>
        <position position="1"/>
    </location>
</feature>
<sequence length="176" mass="19075">GREISDERPSAMPQIPAAMNVPDAVPGIANPGQFWEQVGFLYQSGQDGIADPFAATGAIPAVTSSMRDMTDVRFEVPEFVADKCTGCSACWTQCPDSAIPGVVNTVEEILDAGIQRVEGNGSLDKVRQTVKHVGNAVRKILKKEKFTTFAPVLEQAWKTVSEKLEPNNEKREVLDA</sequence>
<name>X0TI46_9ZZZZ</name>
<proteinExistence type="predicted"/>
<protein>
    <recommendedName>
        <fullName evidence="1">4Fe-4S ferredoxin-type domain-containing protein</fullName>
    </recommendedName>
</protein>
<accession>X0TI46</accession>
<gene>
    <name evidence="2" type="ORF">S01H1_22934</name>
</gene>
<dbReference type="PROSITE" id="PS00198">
    <property type="entry name" value="4FE4S_FER_1"/>
    <property type="match status" value="1"/>
</dbReference>